<evidence type="ECO:0000313" key="3">
    <source>
        <dbReference type="Proteomes" id="UP001497525"/>
    </source>
</evidence>
<dbReference type="Proteomes" id="UP001497525">
    <property type="component" value="Unassembled WGS sequence"/>
</dbReference>
<comment type="caution">
    <text evidence="2">The sequence shown here is derived from an EMBL/GenBank/DDBJ whole genome shotgun (WGS) entry which is preliminary data.</text>
</comment>
<sequence length="158" mass="18109">MLSAVWLLLYLRLSHANSGPSPKFSRKYWLDVVVSNVTEEISPMLGLIYPDDGQDNLLIFRRRRKEELYECYSCAECDVDSSQKTMTETGCRECAIVIQLPDKPRRLCNREQKSICRREHNARCCRMNLCNSATTYLSHTNTLFLQVAGVIALNALLT</sequence>
<dbReference type="AlphaFoldDB" id="A0AAV2TCH7"/>
<feature type="signal peptide" evidence="1">
    <location>
        <begin position="1"/>
        <end position="16"/>
    </location>
</feature>
<name>A0AAV2TCH7_CALDB</name>
<evidence type="ECO:0000256" key="1">
    <source>
        <dbReference type="SAM" id="SignalP"/>
    </source>
</evidence>
<gene>
    <name evidence="2" type="ORF">CDAUBV1_LOCUS7327</name>
</gene>
<accession>A0AAV2TCH7</accession>
<protein>
    <submittedName>
        <fullName evidence="2">Uncharacterized protein</fullName>
    </submittedName>
</protein>
<reference evidence="2" key="1">
    <citation type="submission" date="2024-06" db="EMBL/GenBank/DDBJ databases">
        <authorList>
            <person name="Liu X."/>
            <person name="Lenzi L."/>
            <person name="Haldenby T S."/>
            <person name="Uol C."/>
        </authorList>
    </citation>
    <scope>NUCLEOTIDE SEQUENCE</scope>
</reference>
<evidence type="ECO:0000313" key="2">
    <source>
        <dbReference type="EMBL" id="CAL5134100.1"/>
    </source>
</evidence>
<organism evidence="2 3">
    <name type="scientific">Calicophoron daubneyi</name>
    <name type="common">Rumen fluke</name>
    <name type="synonym">Paramphistomum daubneyi</name>
    <dbReference type="NCBI Taxonomy" id="300641"/>
    <lineage>
        <taxon>Eukaryota</taxon>
        <taxon>Metazoa</taxon>
        <taxon>Spiralia</taxon>
        <taxon>Lophotrochozoa</taxon>
        <taxon>Platyhelminthes</taxon>
        <taxon>Trematoda</taxon>
        <taxon>Digenea</taxon>
        <taxon>Plagiorchiida</taxon>
        <taxon>Pronocephalata</taxon>
        <taxon>Paramphistomoidea</taxon>
        <taxon>Paramphistomidae</taxon>
        <taxon>Calicophoron</taxon>
    </lineage>
</organism>
<proteinExistence type="predicted"/>
<feature type="chain" id="PRO_5043988130" evidence="1">
    <location>
        <begin position="17"/>
        <end position="158"/>
    </location>
</feature>
<keyword evidence="1" id="KW-0732">Signal</keyword>
<dbReference type="EMBL" id="CAXLJL010000179">
    <property type="protein sequence ID" value="CAL5134100.1"/>
    <property type="molecule type" value="Genomic_DNA"/>
</dbReference>